<evidence type="ECO:0000313" key="10">
    <source>
        <dbReference type="Proteomes" id="UP000031368"/>
    </source>
</evidence>
<organism evidence="9 10">
    <name type="scientific">Rhizobium gallicum bv. gallicum R602sp</name>
    <dbReference type="NCBI Taxonomy" id="1041138"/>
    <lineage>
        <taxon>Bacteria</taxon>
        <taxon>Pseudomonadati</taxon>
        <taxon>Pseudomonadota</taxon>
        <taxon>Alphaproteobacteria</taxon>
        <taxon>Hyphomicrobiales</taxon>
        <taxon>Rhizobiaceae</taxon>
        <taxon>Rhizobium/Agrobacterium group</taxon>
        <taxon>Rhizobium</taxon>
    </lineage>
</organism>
<accession>A0A0B4XCR5</accession>
<keyword evidence="4 7" id="KW-0812">Transmembrane</keyword>
<keyword evidence="2 7" id="KW-0813">Transport</keyword>
<proteinExistence type="inferred from homology"/>
<dbReference type="AlphaFoldDB" id="A0A0B4XCR5"/>
<keyword evidence="9" id="KW-0614">Plasmid</keyword>
<comment type="similarity">
    <text evidence="7">Belongs to the binding-protein-dependent transport system permease family.</text>
</comment>
<evidence type="ECO:0000256" key="3">
    <source>
        <dbReference type="ARBA" id="ARBA00022475"/>
    </source>
</evidence>
<evidence type="ECO:0000256" key="2">
    <source>
        <dbReference type="ARBA" id="ARBA00022448"/>
    </source>
</evidence>
<dbReference type="PANTHER" id="PTHR43005:SF1">
    <property type="entry name" value="SPERMIDINE_PUTRESCINE TRANSPORT SYSTEM PERMEASE PROTEIN"/>
    <property type="match status" value="1"/>
</dbReference>
<comment type="subcellular location">
    <subcellularLocation>
        <location evidence="1 7">Cell membrane</location>
        <topology evidence="1 7">Multi-pass membrane protein</topology>
    </subcellularLocation>
</comment>
<feature type="transmembrane region" description="Helical" evidence="7">
    <location>
        <begin position="185"/>
        <end position="207"/>
    </location>
</feature>
<dbReference type="PANTHER" id="PTHR43005">
    <property type="entry name" value="BLR7065 PROTEIN"/>
    <property type="match status" value="1"/>
</dbReference>
<protein>
    <submittedName>
        <fullName evidence="9">Sugar ABC transporter permease protein</fullName>
    </submittedName>
</protein>
<feature type="transmembrane region" description="Helical" evidence="7">
    <location>
        <begin position="287"/>
        <end position="306"/>
    </location>
</feature>
<dbReference type="GO" id="GO:0055085">
    <property type="term" value="P:transmembrane transport"/>
    <property type="evidence" value="ECO:0007669"/>
    <property type="project" value="InterPro"/>
</dbReference>
<dbReference type="InterPro" id="IPR035906">
    <property type="entry name" value="MetI-like_sf"/>
</dbReference>
<evidence type="ECO:0000256" key="4">
    <source>
        <dbReference type="ARBA" id="ARBA00022692"/>
    </source>
</evidence>
<dbReference type="Gene3D" id="1.10.3720.10">
    <property type="entry name" value="MetI-like"/>
    <property type="match status" value="1"/>
</dbReference>
<evidence type="ECO:0000259" key="8">
    <source>
        <dbReference type="PROSITE" id="PS50928"/>
    </source>
</evidence>
<keyword evidence="3" id="KW-1003">Cell membrane</keyword>
<evidence type="ECO:0000256" key="7">
    <source>
        <dbReference type="RuleBase" id="RU363032"/>
    </source>
</evidence>
<feature type="transmembrane region" description="Helical" evidence="7">
    <location>
        <begin position="29"/>
        <end position="51"/>
    </location>
</feature>
<dbReference type="PROSITE" id="PS50928">
    <property type="entry name" value="ABC_TM1"/>
    <property type="match status" value="1"/>
</dbReference>
<keyword evidence="10" id="KW-1185">Reference proteome</keyword>
<keyword evidence="5 7" id="KW-1133">Transmembrane helix</keyword>
<evidence type="ECO:0000313" key="9">
    <source>
        <dbReference type="EMBL" id="AJD44560.1"/>
    </source>
</evidence>
<geneLocation type="plasmid" evidence="9 10">
    <name>pRgalR602c</name>
</geneLocation>
<dbReference type="GO" id="GO:0005886">
    <property type="term" value="C:plasma membrane"/>
    <property type="evidence" value="ECO:0007669"/>
    <property type="project" value="UniProtKB-SubCell"/>
</dbReference>
<reference evidence="9 10" key="1">
    <citation type="submission" date="2013-11" db="EMBL/GenBank/DDBJ databases">
        <title>Complete genome sequence of Rhizobium gallicum bv. gallicum R602.</title>
        <authorList>
            <person name="Bustos P."/>
            <person name="Santamaria R.I."/>
            <person name="Lozano L."/>
            <person name="Acosta J.L."/>
            <person name="Ormeno-Orrillo E."/>
            <person name="Rogel M.A."/>
            <person name="Romero D."/>
            <person name="Cevallos M.A."/>
            <person name="Martinez-Romero E."/>
            <person name="Gonzalez V."/>
        </authorList>
    </citation>
    <scope>NUCLEOTIDE SEQUENCE [LARGE SCALE GENOMIC DNA]</scope>
    <source>
        <strain evidence="9 10">R602</strain>
        <plasmid evidence="9 10">pRgalR602c</plasmid>
    </source>
</reference>
<gene>
    <name evidence="9" type="ORF">RGR602_PC00520</name>
</gene>
<dbReference type="Proteomes" id="UP000031368">
    <property type="component" value="Plasmid pRgalR602c"/>
</dbReference>
<evidence type="ECO:0000256" key="1">
    <source>
        <dbReference type="ARBA" id="ARBA00004651"/>
    </source>
</evidence>
<dbReference type="InterPro" id="IPR000515">
    <property type="entry name" value="MetI-like"/>
</dbReference>
<evidence type="ECO:0000256" key="6">
    <source>
        <dbReference type="ARBA" id="ARBA00023136"/>
    </source>
</evidence>
<dbReference type="SUPFAM" id="SSF161098">
    <property type="entry name" value="MetI-like"/>
    <property type="match status" value="1"/>
</dbReference>
<dbReference type="KEGG" id="rga:RGR602_PC00520"/>
<evidence type="ECO:0000256" key="5">
    <source>
        <dbReference type="ARBA" id="ARBA00022989"/>
    </source>
</evidence>
<dbReference type="CDD" id="cd06261">
    <property type="entry name" value="TM_PBP2"/>
    <property type="match status" value="1"/>
</dbReference>
<feature type="transmembrane region" description="Helical" evidence="7">
    <location>
        <begin position="126"/>
        <end position="149"/>
    </location>
</feature>
<feature type="transmembrane region" description="Helical" evidence="7">
    <location>
        <begin position="93"/>
        <end position="114"/>
    </location>
</feature>
<feature type="domain" description="ABC transmembrane type-1" evidence="8">
    <location>
        <begin position="89"/>
        <end position="305"/>
    </location>
</feature>
<keyword evidence="6 7" id="KW-0472">Membrane</keyword>
<name>A0A0B4XCR5_9HYPH</name>
<dbReference type="Pfam" id="PF00528">
    <property type="entry name" value="BPD_transp_1"/>
    <property type="match status" value="1"/>
</dbReference>
<sequence>MSLATETMIRTQARTRKRGMLSYKTRKRLVPFFYVAPATFLFCLLMLFPMITVLRYSLMDGAITKKDAAFVGLQNYVTIFNDPVFWQSVGQTLYFTVMSVIFHLLIGLAFALLLNSQRVDPLIRSILRVLYIMPWLFTAVIIAIIWRLLLDPNGVINSILMTLHIINFKVEWFSSTKTALHALTFANIWAGYPLYMVSLLAGLQGIPKDLYEAAGIDGANEFQKFRYITIPQLMPIIISIALLDFIWTMQVFPLVWMTTGGGPIYATEVLSTYTYKLAFSSYEFSRASASAIFILIISMGATYFYIKHQKAR</sequence>
<dbReference type="HOGENOM" id="CLU_016047_0_3_5"/>
<dbReference type="EMBL" id="CP006880">
    <property type="protein sequence ID" value="AJD44560.1"/>
    <property type="molecule type" value="Genomic_DNA"/>
</dbReference>
<feature type="transmembrane region" description="Helical" evidence="7">
    <location>
        <begin position="227"/>
        <end position="247"/>
    </location>
</feature>